<comment type="caution">
    <text evidence="8">The sequence shown here is derived from an EMBL/GenBank/DDBJ whole genome shotgun (WGS) entry which is preliminary data.</text>
</comment>
<accession>A0A9W6V9V7</accession>
<protein>
    <recommendedName>
        <fullName evidence="3">2-oxo-4-hydroxy-4-carboxy-5-ureidoimidazoline decarboxylase</fullName>
        <ecNumber evidence="3">4.1.1.97</ecNumber>
    </recommendedName>
</protein>
<dbReference type="GO" id="GO:0006144">
    <property type="term" value="P:purine nucleobase metabolic process"/>
    <property type="evidence" value="ECO:0007669"/>
    <property type="project" value="UniProtKB-KW"/>
</dbReference>
<evidence type="ECO:0000256" key="4">
    <source>
        <dbReference type="ARBA" id="ARBA00022631"/>
    </source>
</evidence>
<organism evidence="8 9">
    <name type="scientific">Actinokineospora globicatena</name>
    <dbReference type="NCBI Taxonomy" id="103729"/>
    <lineage>
        <taxon>Bacteria</taxon>
        <taxon>Bacillati</taxon>
        <taxon>Actinomycetota</taxon>
        <taxon>Actinomycetes</taxon>
        <taxon>Pseudonocardiales</taxon>
        <taxon>Pseudonocardiaceae</taxon>
        <taxon>Actinokineospora</taxon>
    </lineage>
</organism>
<proteinExistence type="predicted"/>
<dbReference type="InterPro" id="IPR018020">
    <property type="entry name" value="OHCU_decarboxylase"/>
</dbReference>
<dbReference type="PANTHER" id="PTHR43466">
    <property type="entry name" value="2-OXO-4-HYDROXY-4-CARBOXY-5-UREIDOIMIDAZOLINE DECARBOXYLASE-RELATED"/>
    <property type="match status" value="1"/>
</dbReference>
<keyword evidence="9" id="KW-1185">Reference proteome</keyword>
<sequence length="170" mass="18101">MSTGGMSSLLNLLNGAEEVDAVAALLRCCGSGRWAREVVAQRPFGGIGDVEEVSAAVLATLDWAEVVPLLDGVARVRERWPDLGRGELIYEQRFGHRFVLCPAGLGRAEALAALRHRSGHDRWTERAVATAELARVVAARVRGLVLGGVSTVASPGQVAICHVADDDHSR</sequence>
<dbReference type="Gene3D" id="1.10.3330.10">
    <property type="entry name" value="Oxo-4-hydroxy-4-carboxy-5-ureidoimidazoline decarboxylase"/>
    <property type="match status" value="2"/>
</dbReference>
<evidence type="ECO:0000256" key="3">
    <source>
        <dbReference type="ARBA" id="ARBA00012257"/>
    </source>
</evidence>
<dbReference type="GO" id="GO:0051997">
    <property type="term" value="F:2-oxo-4-hydroxy-4-carboxy-5-ureidoimidazoline decarboxylase activity"/>
    <property type="evidence" value="ECO:0007669"/>
    <property type="project" value="UniProtKB-EC"/>
</dbReference>
<name>A0A9W6V9V7_9PSEU</name>
<dbReference type="GO" id="GO:0019628">
    <property type="term" value="P:urate catabolic process"/>
    <property type="evidence" value="ECO:0007669"/>
    <property type="project" value="TreeGrafter"/>
</dbReference>
<dbReference type="InterPro" id="IPR036778">
    <property type="entry name" value="OHCU_decarboxylase_sf"/>
</dbReference>
<reference evidence="8" key="1">
    <citation type="submission" date="2023-02" db="EMBL/GenBank/DDBJ databases">
        <title>Actinokineospora globicatena NBRC 15670.</title>
        <authorList>
            <person name="Ichikawa N."/>
            <person name="Sato H."/>
            <person name="Tonouchi N."/>
        </authorList>
    </citation>
    <scope>NUCLEOTIDE SEQUENCE</scope>
    <source>
        <strain evidence="8">NBRC 15670</strain>
    </source>
</reference>
<evidence type="ECO:0000256" key="6">
    <source>
        <dbReference type="ARBA" id="ARBA00023239"/>
    </source>
</evidence>
<keyword evidence="6" id="KW-0456">Lyase</keyword>
<evidence type="ECO:0000313" key="8">
    <source>
        <dbReference type="EMBL" id="GLW91353.1"/>
    </source>
</evidence>
<keyword evidence="5" id="KW-0210">Decarboxylase</keyword>
<evidence type="ECO:0000259" key="7">
    <source>
        <dbReference type="Pfam" id="PF09349"/>
    </source>
</evidence>
<dbReference type="AlphaFoldDB" id="A0A9W6V9V7"/>
<evidence type="ECO:0000256" key="5">
    <source>
        <dbReference type="ARBA" id="ARBA00022793"/>
    </source>
</evidence>
<dbReference type="PANTHER" id="PTHR43466:SF1">
    <property type="entry name" value="2-OXO-4-HYDROXY-4-CARBOXY-5-UREIDOIMIDAZOLINE DECARBOXYLASE-RELATED"/>
    <property type="match status" value="1"/>
</dbReference>
<evidence type="ECO:0000256" key="1">
    <source>
        <dbReference type="ARBA" id="ARBA00001163"/>
    </source>
</evidence>
<dbReference type="SUPFAM" id="SSF158694">
    <property type="entry name" value="UraD-Like"/>
    <property type="match status" value="1"/>
</dbReference>
<gene>
    <name evidence="8" type="ORF">Aglo03_21690</name>
</gene>
<dbReference type="Proteomes" id="UP001165042">
    <property type="component" value="Unassembled WGS sequence"/>
</dbReference>
<dbReference type="EMBL" id="BSSD01000002">
    <property type="protein sequence ID" value="GLW91353.1"/>
    <property type="molecule type" value="Genomic_DNA"/>
</dbReference>
<keyword evidence="4" id="KW-0659">Purine metabolism</keyword>
<comment type="pathway">
    <text evidence="2">Purine metabolism; urate degradation; (S)-allantoin from urate: step 3/3.</text>
</comment>
<feature type="domain" description="Oxo-4-hydroxy-4-carboxy-5-ureidoimidazoline decarboxylase" evidence="7">
    <location>
        <begin position="87"/>
        <end position="141"/>
    </location>
</feature>
<dbReference type="EC" id="4.1.1.97" evidence="3"/>
<dbReference type="Pfam" id="PF09349">
    <property type="entry name" value="OHCU_decarbox"/>
    <property type="match status" value="1"/>
</dbReference>
<evidence type="ECO:0000256" key="2">
    <source>
        <dbReference type="ARBA" id="ARBA00004754"/>
    </source>
</evidence>
<comment type="catalytic activity">
    <reaction evidence="1">
        <text>5-hydroxy-2-oxo-4-ureido-2,5-dihydro-1H-imidazole-5-carboxylate + H(+) = (S)-allantoin + CO2</text>
        <dbReference type="Rhea" id="RHEA:26301"/>
        <dbReference type="ChEBI" id="CHEBI:15378"/>
        <dbReference type="ChEBI" id="CHEBI:15678"/>
        <dbReference type="ChEBI" id="CHEBI:16526"/>
        <dbReference type="ChEBI" id="CHEBI:58639"/>
        <dbReference type="EC" id="4.1.1.97"/>
    </reaction>
</comment>
<evidence type="ECO:0000313" key="9">
    <source>
        <dbReference type="Proteomes" id="UP001165042"/>
    </source>
</evidence>